<keyword evidence="2" id="KW-0186">Copper</keyword>
<dbReference type="PANTHER" id="PTHR33021">
    <property type="entry name" value="BLUE COPPER PROTEIN"/>
    <property type="match status" value="1"/>
</dbReference>
<dbReference type="Gene3D" id="2.60.40.420">
    <property type="entry name" value="Cupredoxins - blue copper proteins"/>
    <property type="match status" value="1"/>
</dbReference>
<feature type="domain" description="Phytocyanin" evidence="7">
    <location>
        <begin position="21"/>
        <end position="116"/>
    </location>
</feature>
<dbReference type="GO" id="GO:0009055">
    <property type="term" value="F:electron transfer activity"/>
    <property type="evidence" value="ECO:0007669"/>
    <property type="project" value="InterPro"/>
</dbReference>
<feature type="signal peptide" evidence="6">
    <location>
        <begin position="1"/>
        <end position="17"/>
    </location>
</feature>
<evidence type="ECO:0000259" key="7">
    <source>
        <dbReference type="PROSITE" id="PS51485"/>
    </source>
</evidence>
<evidence type="ECO:0000313" key="9">
    <source>
        <dbReference type="Proteomes" id="UP001153555"/>
    </source>
</evidence>
<dbReference type="PANTHER" id="PTHR33021:SF424">
    <property type="entry name" value="BASIC BLUE PROTEIN"/>
    <property type="match status" value="1"/>
</dbReference>
<keyword evidence="1" id="KW-0479">Metal-binding</keyword>
<organism evidence="8 9">
    <name type="scientific">Striga hermonthica</name>
    <name type="common">Purple witchweed</name>
    <name type="synonym">Buchnera hermonthica</name>
    <dbReference type="NCBI Taxonomy" id="68872"/>
    <lineage>
        <taxon>Eukaryota</taxon>
        <taxon>Viridiplantae</taxon>
        <taxon>Streptophyta</taxon>
        <taxon>Embryophyta</taxon>
        <taxon>Tracheophyta</taxon>
        <taxon>Spermatophyta</taxon>
        <taxon>Magnoliopsida</taxon>
        <taxon>eudicotyledons</taxon>
        <taxon>Gunneridae</taxon>
        <taxon>Pentapetalae</taxon>
        <taxon>asterids</taxon>
        <taxon>lamiids</taxon>
        <taxon>Lamiales</taxon>
        <taxon>Orobanchaceae</taxon>
        <taxon>Buchnereae</taxon>
        <taxon>Striga</taxon>
    </lineage>
</organism>
<dbReference type="SUPFAM" id="SSF49503">
    <property type="entry name" value="Cupredoxins"/>
    <property type="match status" value="1"/>
</dbReference>
<evidence type="ECO:0000256" key="3">
    <source>
        <dbReference type="ARBA" id="ARBA00023157"/>
    </source>
</evidence>
<dbReference type="Proteomes" id="UP001153555">
    <property type="component" value="Unassembled WGS sequence"/>
</dbReference>
<feature type="chain" id="PRO_5040236428" description="Basic blue protein" evidence="6">
    <location>
        <begin position="18"/>
        <end position="116"/>
    </location>
</feature>
<dbReference type="FunFam" id="2.60.40.420:FF:000013">
    <property type="entry name" value="basic blue protein-like"/>
    <property type="match status" value="1"/>
</dbReference>
<accession>A0A9N7NXZ2</accession>
<evidence type="ECO:0000256" key="1">
    <source>
        <dbReference type="ARBA" id="ARBA00022723"/>
    </source>
</evidence>
<dbReference type="AlphaFoldDB" id="A0A9N7NXZ2"/>
<reference evidence="8" key="1">
    <citation type="submission" date="2019-12" db="EMBL/GenBank/DDBJ databases">
        <authorList>
            <person name="Scholes J."/>
        </authorList>
    </citation>
    <scope>NUCLEOTIDE SEQUENCE</scope>
</reference>
<keyword evidence="3" id="KW-1015">Disulfide bond</keyword>
<sequence>MMLKVLVLCLLLHWSSSAHSTKYTVGDSKGWTFNISGWENGKRFKSGDTLVFKYAAAYHNVVVVDKSSYDSCTLPSKAKTYNSGNDKLRLTKGPNYFICGIDGHCQAGMKIAANAA</sequence>
<evidence type="ECO:0000313" key="8">
    <source>
        <dbReference type="EMBL" id="CAA0839431.1"/>
    </source>
</evidence>
<dbReference type="CDD" id="cd11013">
    <property type="entry name" value="Plantacyanin"/>
    <property type="match status" value="1"/>
</dbReference>
<dbReference type="InterPro" id="IPR041844">
    <property type="entry name" value="Plantacyanin"/>
</dbReference>
<protein>
    <recommendedName>
        <fullName evidence="4">Basic blue protein</fullName>
    </recommendedName>
    <alternativeName>
        <fullName evidence="5">Plantacyanin</fullName>
    </alternativeName>
</protein>
<dbReference type="PROSITE" id="PS51485">
    <property type="entry name" value="PHYTOCYANIN"/>
    <property type="match status" value="1"/>
</dbReference>
<evidence type="ECO:0000256" key="4">
    <source>
        <dbReference type="ARBA" id="ARBA00071970"/>
    </source>
</evidence>
<proteinExistence type="predicted"/>
<name>A0A9N7NXZ2_STRHE</name>
<gene>
    <name evidence="8" type="ORF">SHERM_05997</name>
</gene>
<dbReference type="OrthoDB" id="2011645at2759"/>
<evidence type="ECO:0000256" key="6">
    <source>
        <dbReference type="SAM" id="SignalP"/>
    </source>
</evidence>
<keyword evidence="6" id="KW-0732">Signal</keyword>
<dbReference type="GO" id="GO:0046872">
    <property type="term" value="F:metal ion binding"/>
    <property type="evidence" value="ECO:0007669"/>
    <property type="project" value="UniProtKB-KW"/>
</dbReference>
<dbReference type="InterPro" id="IPR008972">
    <property type="entry name" value="Cupredoxin"/>
</dbReference>
<dbReference type="InterPro" id="IPR003245">
    <property type="entry name" value="Phytocyanin_dom"/>
</dbReference>
<dbReference type="Pfam" id="PF02298">
    <property type="entry name" value="Cu_bind_like"/>
    <property type="match status" value="1"/>
</dbReference>
<keyword evidence="9" id="KW-1185">Reference proteome</keyword>
<evidence type="ECO:0000256" key="2">
    <source>
        <dbReference type="ARBA" id="ARBA00023008"/>
    </source>
</evidence>
<comment type="caution">
    <text evidence="8">The sequence shown here is derived from an EMBL/GenBank/DDBJ whole genome shotgun (WGS) entry which is preliminary data.</text>
</comment>
<dbReference type="EMBL" id="CACSLK010031421">
    <property type="protein sequence ID" value="CAA0839431.1"/>
    <property type="molecule type" value="Genomic_DNA"/>
</dbReference>
<dbReference type="InterPro" id="IPR039391">
    <property type="entry name" value="Phytocyanin-like"/>
</dbReference>
<dbReference type="GO" id="GO:0005886">
    <property type="term" value="C:plasma membrane"/>
    <property type="evidence" value="ECO:0007669"/>
    <property type="project" value="TreeGrafter"/>
</dbReference>
<evidence type="ECO:0000256" key="5">
    <source>
        <dbReference type="ARBA" id="ARBA00082491"/>
    </source>
</evidence>